<dbReference type="EMBL" id="KE747809">
    <property type="protein sequence ID" value="RMZ66771.1"/>
    <property type="molecule type" value="Genomic_DNA"/>
</dbReference>
<accession>A0A3M7LX39</accession>
<feature type="region of interest" description="Disordered" evidence="1">
    <location>
        <begin position="64"/>
        <end position="95"/>
    </location>
</feature>
<evidence type="ECO:0000256" key="1">
    <source>
        <dbReference type="SAM" id="MobiDB-lite"/>
    </source>
</evidence>
<dbReference type="PANTHER" id="PTHR46364">
    <property type="entry name" value="OS08G0421900 PROTEIN"/>
    <property type="match status" value="1"/>
</dbReference>
<dbReference type="Proteomes" id="UP000265663">
    <property type="component" value="Unassembled WGS sequence"/>
</dbReference>
<dbReference type="InterPro" id="IPR043151">
    <property type="entry name" value="BAH_sf"/>
</dbReference>
<gene>
    <name evidence="3" type="ORF">GMOD_00002136</name>
</gene>
<feature type="region of interest" description="Disordered" evidence="1">
    <location>
        <begin position="1"/>
        <end position="42"/>
    </location>
</feature>
<evidence type="ECO:0000313" key="3">
    <source>
        <dbReference type="EMBL" id="RMZ66771.1"/>
    </source>
</evidence>
<feature type="domain" description="BAH" evidence="2">
    <location>
        <begin position="136"/>
        <end position="257"/>
    </location>
</feature>
<dbReference type="Gene3D" id="2.30.30.490">
    <property type="match status" value="1"/>
</dbReference>
<name>A0A3M7LX39_9PLEO</name>
<feature type="compositionally biased region" description="Polar residues" evidence="1">
    <location>
        <begin position="64"/>
        <end position="77"/>
    </location>
</feature>
<proteinExistence type="predicted"/>
<feature type="compositionally biased region" description="Basic residues" evidence="1">
    <location>
        <begin position="1"/>
        <end position="23"/>
    </location>
</feature>
<dbReference type="SMART" id="SM00439">
    <property type="entry name" value="BAH"/>
    <property type="match status" value="1"/>
</dbReference>
<dbReference type="GO" id="GO:0003682">
    <property type="term" value="F:chromatin binding"/>
    <property type="evidence" value="ECO:0007669"/>
    <property type="project" value="InterPro"/>
</dbReference>
<keyword evidence="4" id="KW-1185">Reference proteome</keyword>
<dbReference type="OrthoDB" id="10259622at2759"/>
<feature type="region of interest" description="Disordered" evidence="1">
    <location>
        <begin position="431"/>
        <end position="450"/>
    </location>
</feature>
<reference evidence="3 4" key="1">
    <citation type="journal article" date="2014" name="PLoS ONE">
        <title>De novo Genome Assembly of the Fungal Plant Pathogen Pyrenophora semeniperda.</title>
        <authorList>
            <person name="Soliai M.M."/>
            <person name="Meyer S.E."/>
            <person name="Udall J.A."/>
            <person name="Elzinga D.E."/>
            <person name="Hermansen R.A."/>
            <person name="Bodily P.M."/>
            <person name="Hart A.A."/>
            <person name="Coleman C.E."/>
        </authorList>
    </citation>
    <scope>NUCLEOTIDE SEQUENCE [LARGE SCALE GENOMIC DNA]</scope>
    <source>
        <strain evidence="3 4">CCB06</strain>
        <tissue evidence="3">Mycelium</tissue>
    </source>
</reference>
<dbReference type="SUPFAM" id="SSF57903">
    <property type="entry name" value="FYVE/PHD zinc finger"/>
    <property type="match status" value="1"/>
</dbReference>
<feature type="region of interest" description="Disordered" evidence="1">
    <location>
        <begin position="392"/>
        <end position="412"/>
    </location>
</feature>
<sequence length="527" mass="58603">MRPSNPHHRQCHFLHAKMARKRKTTDEHAYATPPRDNGNIAAAKKQKIDWSTIDNFEGFTVSSVSVRPQKQTSNPATKKSKSNIEKYPGQDAPLDANVVQPNPFPETDLSEIHVRISPAAYWESTNRYRKFTINGEEFQVGQIVFVKKNEEENDTPDAIQHWLAKVLEVRAGDASHVYLRVFWAYRPEDLPGGRQPHHGTCELIISNHMDIIEAVTVQASASLVYWDDDPDSLALPADQLFYRQSFDVTKKTKPLSKLNPLCIDKQPCNPDELLVQCPHCSQWLHAKCLEKKAVQTAFAEHQNKQPQPPKSRGRPYKIARSSVGSSSTAALAFGAEVHASDAGKIRLTVTDKRKGQNKRQWDIDIACLLCNKIVEKMEPLAGSDNAIEEADNSEAPLTNGEADSVIGHPDADDDVAQKDMRVVLPEPELPVPVEIPRGRGRPPGSKNKKKLRYSSLGSAVSKKALQSQGYVKAEMKEEEALAEETTLAEKPALAHLANVTPVALPVHESVFQSGLRSVKKLLWGASW</sequence>
<evidence type="ECO:0000313" key="4">
    <source>
        <dbReference type="Proteomes" id="UP000265663"/>
    </source>
</evidence>
<feature type="region of interest" description="Disordered" evidence="1">
    <location>
        <begin position="299"/>
        <end position="319"/>
    </location>
</feature>
<dbReference type="CDD" id="cd04370">
    <property type="entry name" value="BAH"/>
    <property type="match status" value="1"/>
</dbReference>
<dbReference type="PROSITE" id="PS51038">
    <property type="entry name" value="BAH"/>
    <property type="match status" value="1"/>
</dbReference>
<protein>
    <submittedName>
        <fullName evidence="3">Ebs-bah-phd domain-containing</fullName>
    </submittedName>
</protein>
<dbReference type="InterPro" id="IPR011011">
    <property type="entry name" value="Znf_FYVE_PHD"/>
</dbReference>
<dbReference type="AlphaFoldDB" id="A0A3M7LX39"/>
<organism evidence="3 4">
    <name type="scientific">Pyrenophora seminiperda CCB06</name>
    <dbReference type="NCBI Taxonomy" id="1302712"/>
    <lineage>
        <taxon>Eukaryota</taxon>
        <taxon>Fungi</taxon>
        <taxon>Dikarya</taxon>
        <taxon>Ascomycota</taxon>
        <taxon>Pezizomycotina</taxon>
        <taxon>Dothideomycetes</taxon>
        <taxon>Pleosporomycetidae</taxon>
        <taxon>Pleosporales</taxon>
        <taxon>Pleosporineae</taxon>
        <taxon>Pleosporaceae</taxon>
        <taxon>Pyrenophora</taxon>
    </lineage>
</organism>
<dbReference type="InterPro" id="IPR001025">
    <property type="entry name" value="BAH_dom"/>
</dbReference>
<evidence type="ECO:0000259" key="2">
    <source>
        <dbReference type="PROSITE" id="PS51038"/>
    </source>
</evidence>